<name>A0A834H0G2_RHOSS</name>
<dbReference type="OrthoDB" id="1816275at2759"/>
<feature type="compositionally biased region" description="Basic and acidic residues" evidence="1">
    <location>
        <begin position="31"/>
        <end position="44"/>
    </location>
</feature>
<proteinExistence type="predicted"/>
<feature type="region of interest" description="Disordered" evidence="1">
    <location>
        <begin position="1"/>
        <end position="47"/>
    </location>
</feature>
<gene>
    <name evidence="2" type="ORF">RHSIM_Rhsim05G0219000</name>
</gene>
<comment type="caution">
    <text evidence="2">The sequence shown here is derived from an EMBL/GenBank/DDBJ whole genome shotgun (WGS) entry which is preliminary data.</text>
</comment>
<accession>A0A834H0G2</accession>
<keyword evidence="3" id="KW-1185">Reference proteome</keyword>
<evidence type="ECO:0000256" key="1">
    <source>
        <dbReference type="SAM" id="MobiDB-lite"/>
    </source>
</evidence>
<sequence>MAAPKKSPAMAQPSAAAQSKPLPPSRAGHRTWIDDVWRDTETTGKDPPVVMMLRSTVIGDGRDGREGRWWWEVEV</sequence>
<protein>
    <submittedName>
        <fullName evidence="2">Uncharacterized protein</fullName>
    </submittedName>
</protein>
<evidence type="ECO:0000313" key="3">
    <source>
        <dbReference type="Proteomes" id="UP000626092"/>
    </source>
</evidence>
<feature type="compositionally biased region" description="Low complexity" evidence="1">
    <location>
        <begin position="1"/>
        <end position="20"/>
    </location>
</feature>
<dbReference type="Proteomes" id="UP000626092">
    <property type="component" value="Unassembled WGS sequence"/>
</dbReference>
<dbReference type="AlphaFoldDB" id="A0A834H0G2"/>
<dbReference type="EMBL" id="WJXA01000005">
    <property type="protein sequence ID" value="KAF7142521.1"/>
    <property type="molecule type" value="Genomic_DNA"/>
</dbReference>
<evidence type="ECO:0000313" key="2">
    <source>
        <dbReference type="EMBL" id="KAF7142521.1"/>
    </source>
</evidence>
<organism evidence="2 3">
    <name type="scientific">Rhododendron simsii</name>
    <name type="common">Sims's rhododendron</name>
    <dbReference type="NCBI Taxonomy" id="118357"/>
    <lineage>
        <taxon>Eukaryota</taxon>
        <taxon>Viridiplantae</taxon>
        <taxon>Streptophyta</taxon>
        <taxon>Embryophyta</taxon>
        <taxon>Tracheophyta</taxon>
        <taxon>Spermatophyta</taxon>
        <taxon>Magnoliopsida</taxon>
        <taxon>eudicotyledons</taxon>
        <taxon>Gunneridae</taxon>
        <taxon>Pentapetalae</taxon>
        <taxon>asterids</taxon>
        <taxon>Ericales</taxon>
        <taxon>Ericaceae</taxon>
        <taxon>Ericoideae</taxon>
        <taxon>Rhodoreae</taxon>
        <taxon>Rhododendron</taxon>
    </lineage>
</organism>
<reference evidence="2" key="1">
    <citation type="submission" date="2019-11" db="EMBL/GenBank/DDBJ databases">
        <authorList>
            <person name="Liu Y."/>
            <person name="Hou J."/>
            <person name="Li T.-Q."/>
            <person name="Guan C.-H."/>
            <person name="Wu X."/>
            <person name="Wu H.-Z."/>
            <person name="Ling F."/>
            <person name="Zhang R."/>
            <person name="Shi X.-G."/>
            <person name="Ren J.-P."/>
            <person name="Chen E.-F."/>
            <person name="Sun J.-M."/>
        </authorList>
    </citation>
    <scope>NUCLEOTIDE SEQUENCE</scope>
    <source>
        <strain evidence="2">Adult_tree_wgs_1</strain>
        <tissue evidence="2">Leaves</tissue>
    </source>
</reference>